<dbReference type="InterPro" id="IPR025979">
    <property type="entry name" value="ChrR-like_cupin_dom"/>
</dbReference>
<reference evidence="2 3" key="2">
    <citation type="submission" date="2018-06" db="EMBL/GenBank/DDBJ databases">
        <title>Metagenomic assembly of (sub)arctic Cyanobacteria and their associated microbiome from non-axenic cultures.</title>
        <authorList>
            <person name="Baurain D."/>
        </authorList>
    </citation>
    <scope>NUCLEOTIDE SEQUENCE [LARGE SCALE GENOMIC DNA]</scope>
    <source>
        <strain evidence="2">ULC066bin1</strain>
    </source>
</reference>
<evidence type="ECO:0000313" key="3">
    <source>
        <dbReference type="Proteomes" id="UP000249467"/>
    </source>
</evidence>
<dbReference type="Gene3D" id="1.10.10.1320">
    <property type="entry name" value="Anti-sigma factor, zinc-finger domain"/>
    <property type="match status" value="1"/>
</dbReference>
<sequence>MNQEELNDLLALTAIEALSPQEIQAVEEMAVASPELERELRSLRNTTATIAYAEKPLAVPSALKQRLFDRIKQETEVLEFMALRSEELKWKPHPVDGLVMAIIKIDRAKRELSALICAERTVLYPSHRHATGEEIFMLKGELINGGVTYKAGDYLYSAASSVHSPSAIAGCMFFVKTSIDDKFL</sequence>
<organism evidence="2 3">
    <name type="scientific">Pseudanabaena frigida</name>
    <dbReference type="NCBI Taxonomy" id="945775"/>
    <lineage>
        <taxon>Bacteria</taxon>
        <taxon>Bacillati</taxon>
        <taxon>Cyanobacteriota</taxon>
        <taxon>Cyanophyceae</taxon>
        <taxon>Pseudanabaenales</taxon>
        <taxon>Pseudanabaenaceae</taxon>
        <taxon>Pseudanabaena</taxon>
    </lineage>
</organism>
<reference evidence="2 3" key="1">
    <citation type="submission" date="2018-04" db="EMBL/GenBank/DDBJ databases">
        <authorList>
            <person name="Go L.Y."/>
            <person name="Mitchell J.A."/>
        </authorList>
    </citation>
    <scope>NUCLEOTIDE SEQUENCE [LARGE SCALE GENOMIC DNA]</scope>
    <source>
        <strain evidence="2">ULC066bin1</strain>
    </source>
</reference>
<feature type="domain" description="ChrR-like cupin" evidence="1">
    <location>
        <begin position="82"/>
        <end position="177"/>
    </location>
</feature>
<name>A0A2W4YCA5_9CYAN</name>
<dbReference type="Gene3D" id="2.60.120.10">
    <property type="entry name" value="Jelly Rolls"/>
    <property type="match status" value="1"/>
</dbReference>
<dbReference type="InterPro" id="IPR041916">
    <property type="entry name" value="Anti_sigma_zinc_sf"/>
</dbReference>
<evidence type="ECO:0000259" key="1">
    <source>
        <dbReference type="Pfam" id="PF12973"/>
    </source>
</evidence>
<dbReference type="Pfam" id="PF12973">
    <property type="entry name" value="Cupin_7"/>
    <property type="match status" value="1"/>
</dbReference>
<gene>
    <name evidence="2" type="ORF">DCF19_00325</name>
</gene>
<dbReference type="InterPro" id="IPR014710">
    <property type="entry name" value="RmlC-like_jellyroll"/>
</dbReference>
<dbReference type="AlphaFoldDB" id="A0A2W4YCA5"/>
<comment type="caution">
    <text evidence="2">The sequence shown here is derived from an EMBL/GenBank/DDBJ whole genome shotgun (WGS) entry which is preliminary data.</text>
</comment>
<dbReference type="InterPro" id="IPR011051">
    <property type="entry name" value="RmlC_Cupin_sf"/>
</dbReference>
<dbReference type="SUPFAM" id="SSF51182">
    <property type="entry name" value="RmlC-like cupins"/>
    <property type="match status" value="1"/>
</dbReference>
<proteinExistence type="predicted"/>
<dbReference type="Proteomes" id="UP000249467">
    <property type="component" value="Unassembled WGS sequence"/>
</dbReference>
<evidence type="ECO:0000313" key="2">
    <source>
        <dbReference type="EMBL" id="PZO44981.1"/>
    </source>
</evidence>
<dbReference type="EMBL" id="QBML01000001">
    <property type="protein sequence ID" value="PZO44981.1"/>
    <property type="molecule type" value="Genomic_DNA"/>
</dbReference>
<accession>A0A2W4YCA5</accession>
<protein>
    <submittedName>
        <fullName evidence="2">Anti-sigma factor</fullName>
    </submittedName>
</protein>